<gene>
    <name evidence="2" type="ORF">GCU54_09560</name>
</gene>
<feature type="transmembrane region" description="Helical" evidence="1">
    <location>
        <begin position="144"/>
        <end position="174"/>
    </location>
</feature>
<evidence type="ECO:0000313" key="2">
    <source>
        <dbReference type="EMBL" id="NEM06260.1"/>
    </source>
</evidence>
<evidence type="ECO:0000313" key="3">
    <source>
        <dbReference type="Proteomes" id="UP000471126"/>
    </source>
</evidence>
<dbReference type="Proteomes" id="UP000471126">
    <property type="component" value="Unassembled WGS sequence"/>
</dbReference>
<feature type="transmembrane region" description="Helical" evidence="1">
    <location>
        <begin position="32"/>
        <end position="57"/>
    </location>
</feature>
<dbReference type="AlphaFoldDB" id="A0A6P0GG85"/>
<reference evidence="2 3" key="1">
    <citation type="submission" date="2019-12" db="EMBL/GenBank/DDBJ databases">
        <title>WGS of CPCC 203550 I12A-02606.</title>
        <authorList>
            <person name="Jiang Z."/>
        </authorList>
    </citation>
    <scope>NUCLEOTIDE SEQUENCE [LARGE SCALE GENOMIC DNA]</scope>
    <source>
        <strain evidence="2 3">I12A-02606</strain>
    </source>
</reference>
<organism evidence="2 3">
    <name type="scientific">Geodermatophilus normandii</name>
    <dbReference type="NCBI Taxonomy" id="1137989"/>
    <lineage>
        <taxon>Bacteria</taxon>
        <taxon>Bacillati</taxon>
        <taxon>Actinomycetota</taxon>
        <taxon>Actinomycetes</taxon>
        <taxon>Geodermatophilales</taxon>
        <taxon>Geodermatophilaceae</taxon>
        <taxon>Geodermatophilus</taxon>
    </lineage>
</organism>
<protein>
    <recommendedName>
        <fullName evidence="4">Transmembrane protein</fullName>
    </recommendedName>
</protein>
<evidence type="ECO:0000256" key="1">
    <source>
        <dbReference type="SAM" id="Phobius"/>
    </source>
</evidence>
<proteinExistence type="predicted"/>
<dbReference type="InterPro" id="IPR039708">
    <property type="entry name" value="MT1774/Rv1733c-like"/>
</dbReference>
<keyword evidence="1" id="KW-0812">Transmembrane</keyword>
<evidence type="ECO:0008006" key="4">
    <source>
        <dbReference type="Google" id="ProtNLM"/>
    </source>
</evidence>
<dbReference type="PANTHER" id="PTHR42305">
    <property type="entry name" value="MEMBRANE PROTEIN RV1733C-RELATED"/>
    <property type="match status" value="1"/>
</dbReference>
<sequence length="200" mass="21176">MATGTDPTRDRLRARVRRGLAPGARPTDRLELLSWLACVLLAVAVVPLALATASVVAADAGAQASREAAERRQVPAVLLEDAEVLPGGSASLRATARAAWTAPDGTGHEDTVPVPAGTDAGETVRVWIGVDGDPAGRPLERNDVVVVTVTVGVLTLWLGLATAALLHAAACALLDRARDRAWTREWAESERLWATRFRLR</sequence>
<dbReference type="EMBL" id="JAAGWE010000014">
    <property type="protein sequence ID" value="NEM06260.1"/>
    <property type="molecule type" value="Genomic_DNA"/>
</dbReference>
<keyword evidence="1" id="KW-0472">Membrane</keyword>
<name>A0A6P0GG85_9ACTN</name>
<accession>A0A6P0GG85</accession>
<dbReference type="RefSeq" id="WP_163476416.1">
    <property type="nucleotide sequence ID" value="NZ_JAAGWE010000014.1"/>
</dbReference>
<dbReference type="PANTHER" id="PTHR42305:SF1">
    <property type="entry name" value="MEMBRANE PROTEIN RV1733C-RELATED"/>
    <property type="match status" value="1"/>
</dbReference>
<comment type="caution">
    <text evidence="2">The sequence shown here is derived from an EMBL/GenBank/DDBJ whole genome shotgun (WGS) entry which is preliminary data.</text>
</comment>
<keyword evidence="1" id="KW-1133">Transmembrane helix</keyword>